<proteinExistence type="predicted"/>
<evidence type="ECO:0000256" key="1">
    <source>
        <dbReference type="SAM" id="MobiDB-lite"/>
    </source>
</evidence>
<evidence type="ECO:0000313" key="3">
    <source>
        <dbReference type="Proteomes" id="UP000298138"/>
    </source>
</evidence>
<protein>
    <submittedName>
        <fullName evidence="2">Uncharacterized protein</fullName>
    </submittedName>
</protein>
<feature type="compositionally biased region" description="Polar residues" evidence="1">
    <location>
        <begin position="120"/>
        <end position="132"/>
    </location>
</feature>
<feature type="compositionally biased region" description="Basic and acidic residues" evidence="1">
    <location>
        <begin position="13"/>
        <end position="22"/>
    </location>
</feature>
<organism evidence="2 3">
    <name type="scientific">Ascodesmis nigricans</name>
    <dbReference type="NCBI Taxonomy" id="341454"/>
    <lineage>
        <taxon>Eukaryota</taxon>
        <taxon>Fungi</taxon>
        <taxon>Dikarya</taxon>
        <taxon>Ascomycota</taxon>
        <taxon>Pezizomycotina</taxon>
        <taxon>Pezizomycetes</taxon>
        <taxon>Pezizales</taxon>
        <taxon>Ascodesmidaceae</taxon>
        <taxon>Ascodesmis</taxon>
    </lineage>
</organism>
<reference evidence="2 3" key="1">
    <citation type="submission" date="2019-04" db="EMBL/GenBank/DDBJ databases">
        <title>Comparative genomics and transcriptomics to analyze fruiting body development in filamentous ascomycetes.</title>
        <authorList>
            <consortium name="DOE Joint Genome Institute"/>
            <person name="Lutkenhaus R."/>
            <person name="Traeger S."/>
            <person name="Breuer J."/>
            <person name="Kuo A."/>
            <person name="Lipzen A."/>
            <person name="Pangilinan J."/>
            <person name="Dilworth D."/>
            <person name="Sandor L."/>
            <person name="Poggeler S."/>
            <person name="Barry K."/>
            <person name="Grigoriev I.V."/>
            <person name="Nowrousian M."/>
        </authorList>
    </citation>
    <scope>NUCLEOTIDE SEQUENCE [LARGE SCALE GENOMIC DNA]</scope>
    <source>
        <strain evidence="2 3">CBS 389.68</strain>
    </source>
</reference>
<name>A0A4S2MYC0_9PEZI</name>
<feature type="region of interest" description="Disordered" evidence="1">
    <location>
        <begin position="13"/>
        <end position="140"/>
    </location>
</feature>
<dbReference type="Proteomes" id="UP000298138">
    <property type="component" value="Unassembled WGS sequence"/>
</dbReference>
<feature type="compositionally biased region" description="Polar residues" evidence="1">
    <location>
        <begin position="24"/>
        <end position="34"/>
    </location>
</feature>
<keyword evidence="3" id="KW-1185">Reference proteome</keyword>
<dbReference type="InParanoid" id="A0A4S2MYC0"/>
<feature type="compositionally biased region" description="Basic and acidic residues" evidence="1">
    <location>
        <begin position="86"/>
        <end position="100"/>
    </location>
</feature>
<dbReference type="AlphaFoldDB" id="A0A4S2MYC0"/>
<feature type="compositionally biased region" description="Basic and acidic residues" evidence="1">
    <location>
        <begin position="45"/>
        <end position="58"/>
    </location>
</feature>
<sequence>MLSPRITDVKELSAQHYPHDLDESPQTVDFQSMNDALPPYAPKDPLAHNHDDDGRQFESSRAPLKRAGAVRGRFEPINWAPSQSSENKKASRWEWLRRSNTDPSQISETKKTSGLRRWTRYNTDPGQTSGKQKASGLSWWRRLNSNSGKALVKRKSSEGG</sequence>
<accession>A0A4S2MYC0</accession>
<evidence type="ECO:0000313" key="2">
    <source>
        <dbReference type="EMBL" id="TGZ81563.1"/>
    </source>
</evidence>
<gene>
    <name evidence="2" type="ORF">EX30DRAFT_348404</name>
</gene>
<dbReference type="EMBL" id="ML220118">
    <property type="protein sequence ID" value="TGZ81563.1"/>
    <property type="molecule type" value="Genomic_DNA"/>
</dbReference>